<dbReference type="EMBL" id="JPSL02000038">
    <property type="protein sequence ID" value="KGQ21167.2"/>
    <property type="molecule type" value="Genomic_DNA"/>
</dbReference>
<evidence type="ECO:0000313" key="2">
    <source>
        <dbReference type="Proteomes" id="UP000030364"/>
    </source>
</evidence>
<dbReference type="AlphaFoldDB" id="A0A0A2WR13"/>
<comment type="caution">
    <text evidence="1">The sequence shown here is derived from an EMBL/GenBank/DDBJ whole genome shotgun (WGS) entry which is preliminary data.</text>
</comment>
<evidence type="ECO:0000313" key="1">
    <source>
        <dbReference type="EMBL" id="KGQ21167.2"/>
    </source>
</evidence>
<dbReference type="Proteomes" id="UP000030364">
    <property type="component" value="Unassembled WGS sequence"/>
</dbReference>
<reference evidence="1 2" key="1">
    <citation type="journal article" date="2015" name="Genome Announc.">
        <title>Draft Genome Sequence of the Thermophile Thermus filiformis ATCC 43280, Producer of Carotenoid-(Di)glucoside-Branched Fatty Acid (Di)esters and Source of Hyperthermostable Enzymes of Biotechnological Interest.</title>
        <authorList>
            <person name="Mandelli F."/>
            <person name="Oliveira Ramires B."/>
            <person name="Couger M.B."/>
            <person name="Paixao D.A."/>
            <person name="Camilo C.M."/>
            <person name="Polikarpov I."/>
            <person name="Prade R."/>
            <person name="Riano-Pachon D.M."/>
            <person name="Squina F.M."/>
        </authorList>
    </citation>
    <scope>NUCLEOTIDE SEQUENCE [LARGE SCALE GENOMIC DNA]</scope>
    <source>
        <strain evidence="1 2">ATCC 43280</strain>
    </source>
</reference>
<dbReference type="OrthoDB" id="32691at2"/>
<proteinExistence type="predicted"/>
<dbReference type="RefSeq" id="WP_045246147.1">
    <property type="nucleotide sequence ID" value="NZ_JPSL02000038.1"/>
</dbReference>
<organism evidence="1 2">
    <name type="scientific">Thermus filiformis</name>
    <dbReference type="NCBI Taxonomy" id="276"/>
    <lineage>
        <taxon>Bacteria</taxon>
        <taxon>Thermotogati</taxon>
        <taxon>Deinococcota</taxon>
        <taxon>Deinococci</taxon>
        <taxon>Thermales</taxon>
        <taxon>Thermaceae</taxon>
        <taxon>Thermus</taxon>
    </lineage>
</organism>
<accession>A0A0A2WR13</accession>
<name>A0A0A2WR13_THEFI</name>
<sequence>MDAEVALRRVRRARFLRLAALHAGPLGPALVGRPDLAPLHEEAYASCPGAAGLACEGVGGVPRVCLTRRLEHLAHSALRGGKRRRSQEKAYVEGLLTCMGLLKRTFPSELLPVLELTEKALQEDLAYLEGRKTPEAHLAPVDERLP</sequence>
<gene>
    <name evidence="1" type="ORF">THFILI_04805</name>
</gene>
<protein>
    <submittedName>
        <fullName evidence="1">Uncharacterized protein</fullName>
    </submittedName>
</protein>
<dbReference type="STRING" id="276.THFILI_04805"/>
<keyword evidence="2" id="KW-1185">Reference proteome</keyword>